<dbReference type="SUPFAM" id="SSF103473">
    <property type="entry name" value="MFS general substrate transporter"/>
    <property type="match status" value="1"/>
</dbReference>
<dbReference type="PRINTS" id="PR01315">
    <property type="entry name" value="BATTENIN"/>
</dbReference>
<feature type="transmembrane region" description="Helical" evidence="7">
    <location>
        <begin position="142"/>
        <end position="163"/>
    </location>
</feature>
<evidence type="ECO:0000256" key="6">
    <source>
        <dbReference type="ARBA" id="ARBA00023136"/>
    </source>
</evidence>
<comment type="subcellular location">
    <subcellularLocation>
        <location evidence="1">Endomembrane system</location>
        <topology evidence="1">Multi-pass membrane protein</topology>
    </subcellularLocation>
    <subcellularLocation>
        <location evidence="7">Lysosome membrane</location>
        <topology evidence="7">Multi-pass membrane protein</topology>
    </subcellularLocation>
</comment>
<dbReference type="PANTHER" id="PTHR10981:SF0">
    <property type="entry name" value="BATTENIN"/>
    <property type="match status" value="1"/>
</dbReference>
<feature type="transmembrane region" description="Helical" evidence="7">
    <location>
        <begin position="233"/>
        <end position="252"/>
    </location>
</feature>
<keyword evidence="4 7" id="KW-0812">Transmembrane</keyword>
<keyword evidence="6 7" id="KW-0472">Membrane</keyword>
<evidence type="ECO:0000256" key="1">
    <source>
        <dbReference type="ARBA" id="ARBA00004127"/>
    </source>
</evidence>
<keyword evidence="5 7" id="KW-1133">Transmembrane helix</keyword>
<feature type="transmembrane region" description="Helical" evidence="7">
    <location>
        <begin position="12"/>
        <end position="33"/>
    </location>
</feature>
<dbReference type="Proteomes" id="UP001367676">
    <property type="component" value="Unassembled WGS sequence"/>
</dbReference>
<organism evidence="8 9">
    <name type="scientific">Parthenolecanium corni</name>
    <dbReference type="NCBI Taxonomy" id="536013"/>
    <lineage>
        <taxon>Eukaryota</taxon>
        <taxon>Metazoa</taxon>
        <taxon>Ecdysozoa</taxon>
        <taxon>Arthropoda</taxon>
        <taxon>Hexapoda</taxon>
        <taxon>Insecta</taxon>
        <taxon>Pterygota</taxon>
        <taxon>Neoptera</taxon>
        <taxon>Paraneoptera</taxon>
        <taxon>Hemiptera</taxon>
        <taxon>Sternorrhyncha</taxon>
        <taxon>Coccoidea</taxon>
        <taxon>Coccidae</taxon>
        <taxon>Parthenolecanium</taxon>
    </lineage>
</organism>
<proteinExistence type="inferred from homology"/>
<dbReference type="InterPro" id="IPR036259">
    <property type="entry name" value="MFS_trans_sf"/>
</dbReference>
<evidence type="ECO:0000256" key="4">
    <source>
        <dbReference type="ARBA" id="ARBA00022692"/>
    </source>
</evidence>
<name>A0AAN9XYG2_9HEMI</name>
<comment type="caution">
    <text evidence="8">The sequence shown here is derived from an EMBL/GenBank/DDBJ whole genome shotgun (WGS) entry which is preliminary data.</text>
</comment>
<reference evidence="8 9" key="1">
    <citation type="submission" date="2024-03" db="EMBL/GenBank/DDBJ databases">
        <title>Adaptation during the transition from Ophiocordyceps entomopathogen to insect associate is accompanied by gene loss and intensified selection.</title>
        <authorList>
            <person name="Ward C.M."/>
            <person name="Onetto C.A."/>
            <person name="Borneman A.R."/>
        </authorList>
    </citation>
    <scope>NUCLEOTIDE SEQUENCE [LARGE SCALE GENOMIC DNA]</scope>
    <source>
        <strain evidence="8">AWRI1</strain>
        <tissue evidence="8">Single Adult Female</tissue>
    </source>
</reference>
<evidence type="ECO:0000256" key="7">
    <source>
        <dbReference type="RuleBase" id="RU361113"/>
    </source>
</evidence>
<feature type="transmembrane region" description="Helical" evidence="7">
    <location>
        <begin position="105"/>
        <end position="122"/>
    </location>
</feature>
<dbReference type="EMBL" id="JBBCAQ010000037">
    <property type="protein sequence ID" value="KAK7574272.1"/>
    <property type="molecule type" value="Genomic_DNA"/>
</dbReference>
<feature type="transmembrane region" description="Helical" evidence="7">
    <location>
        <begin position="293"/>
        <end position="314"/>
    </location>
</feature>
<comment type="similarity">
    <text evidence="2 7">Belongs to the battenin family.</text>
</comment>
<gene>
    <name evidence="8" type="ORF">V9T40_011463</name>
</gene>
<feature type="transmembrane region" description="Helical" evidence="7">
    <location>
        <begin position="320"/>
        <end position="340"/>
    </location>
</feature>
<dbReference type="PIRSF" id="PIRSF015974">
    <property type="entry name" value="CLN3_BTN1"/>
    <property type="match status" value="1"/>
</dbReference>
<protein>
    <recommendedName>
        <fullName evidence="7">Battenin</fullName>
    </recommendedName>
</protein>
<dbReference type="AlphaFoldDB" id="A0AAN9XYG2"/>
<evidence type="ECO:0000313" key="9">
    <source>
        <dbReference type="Proteomes" id="UP001367676"/>
    </source>
</evidence>
<dbReference type="Pfam" id="PF02487">
    <property type="entry name" value="CLN3"/>
    <property type="match status" value="1"/>
</dbReference>
<accession>A0AAN9XYG2</accession>
<feature type="transmembrane region" description="Helical" evidence="7">
    <location>
        <begin position="170"/>
        <end position="189"/>
    </location>
</feature>
<sequence length="389" mass="43201">MPCVGRSAVAYWVMGLSNSFGYTVLICAAEDILSKFAIHSDEKFLGSARQCNASSTGIILLADIIPSMVAKAIAPFFPLWMNIRIFLVVLMGLLGFALVPTTNSLLLLLIGIILSSLSRGLGESSLLSYTVFYEDKSVLSAWSSGTGAAGLFGSIAYAVLKALDVRTHTLLLSLVILPLIISVCFWVLLKSPFVEIEEPSETTPIVTLPEAPQSISEESFHSRIQKIPLTLKYMAPLFICYYFVYVINQGLFEMSIVKKSLLDYKTQYRWYQVCYNIGVFISRSSITWVKVDSIWCLAILQGINVVFFTCEALFMLVDNVFVIFAVIIWEGLLCGAAYINTFYKIQKEERAEDQEVMTGITLVSDNIGITMSGLSVIVIHNTFCNMFKL</sequence>
<evidence type="ECO:0000313" key="8">
    <source>
        <dbReference type="EMBL" id="KAK7574272.1"/>
    </source>
</evidence>
<dbReference type="GO" id="GO:0005765">
    <property type="term" value="C:lysosomal membrane"/>
    <property type="evidence" value="ECO:0007669"/>
    <property type="project" value="UniProtKB-SubCell"/>
</dbReference>
<evidence type="ECO:0000256" key="3">
    <source>
        <dbReference type="ARBA" id="ARBA00022448"/>
    </source>
</evidence>
<keyword evidence="9" id="KW-1185">Reference proteome</keyword>
<evidence type="ECO:0000256" key="2">
    <source>
        <dbReference type="ARBA" id="ARBA00007467"/>
    </source>
</evidence>
<dbReference type="GO" id="GO:0012505">
    <property type="term" value="C:endomembrane system"/>
    <property type="evidence" value="ECO:0007669"/>
    <property type="project" value="UniProtKB-SubCell"/>
</dbReference>
<keyword evidence="7" id="KW-0458">Lysosome</keyword>
<dbReference type="InterPro" id="IPR018460">
    <property type="entry name" value="Battenin_disease_Cln3_subgr"/>
</dbReference>
<dbReference type="GO" id="GO:0051453">
    <property type="term" value="P:regulation of intracellular pH"/>
    <property type="evidence" value="ECO:0007669"/>
    <property type="project" value="TreeGrafter"/>
</dbReference>
<feature type="transmembrane region" description="Helical" evidence="7">
    <location>
        <begin position="79"/>
        <end position="98"/>
    </location>
</feature>
<keyword evidence="3" id="KW-0813">Transport</keyword>
<evidence type="ECO:0000256" key="5">
    <source>
        <dbReference type="ARBA" id="ARBA00022989"/>
    </source>
</evidence>
<dbReference type="PANTHER" id="PTHR10981">
    <property type="entry name" value="BATTENIN"/>
    <property type="match status" value="1"/>
</dbReference>
<dbReference type="GO" id="GO:0007040">
    <property type="term" value="P:lysosome organization"/>
    <property type="evidence" value="ECO:0007669"/>
    <property type="project" value="TreeGrafter"/>
</dbReference>
<dbReference type="InterPro" id="IPR003492">
    <property type="entry name" value="Battenin_disease_Cln3"/>
</dbReference>